<organism evidence="1 2">
    <name type="scientific">Amycolatopsis lurida NRRL 2430</name>
    <dbReference type="NCBI Taxonomy" id="1460371"/>
    <lineage>
        <taxon>Bacteria</taxon>
        <taxon>Bacillati</taxon>
        <taxon>Actinomycetota</taxon>
        <taxon>Actinomycetes</taxon>
        <taxon>Pseudonocardiales</taxon>
        <taxon>Pseudonocardiaceae</taxon>
        <taxon>Amycolatopsis</taxon>
    </lineage>
</organism>
<comment type="caution">
    <text evidence="1">The sequence shown here is derived from an EMBL/GenBank/DDBJ whole genome shotgun (WGS) entry which is preliminary data.</text>
</comment>
<dbReference type="InterPro" id="IPR011335">
    <property type="entry name" value="Restrct_endonuc-II-like"/>
</dbReference>
<dbReference type="RefSeq" id="WP_158005382.1">
    <property type="nucleotide sequence ID" value="NZ_JFBM01000016.1"/>
</dbReference>
<keyword evidence="2" id="KW-1185">Reference proteome</keyword>
<protein>
    <submittedName>
        <fullName evidence="1">Uncharacterized protein</fullName>
    </submittedName>
</protein>
<sequence length="367" mass="41218">MITLDALRGHVLEEHLARLLRSNGYHLLVSERQDPDALKRGAHGLLVRGRGTDHQADVLGELVRPAPFSLPLRIFVEAKYRKSKADLRDVRNAHGVIHDVNEQYGTASAGSRRIPMRRYHYRYALFSVSGFTRPAQHYALAQQISLVDLSSPAFASLLAAVDQTARELHSLAERSRISTFPRGQVRTALRLALGTWTADGHDAHVGVERTDHTALRGQWASELNPATQESQHLPDESLARIADDLADDSGYDLILGFPPAPFVLVLRPDDPHRLREYLERKSSDILVNIATGRRDEIAGDWVITPADEERGFQLRFALPTQLEDWLLRADGAAALRAREVKSALLSSITFFYGDRLVRLLFQPRRRT</sequence>
<dbReference type="SUPFAM" id="SSF52980">
    <property type="entry name" value="Restriction endonuclease-like"/>
    <property type="match status" value="1"/>
</dbReference>
<name>A0A2P2FSN7_AMYLU</name>
<evidence type="ECO:0000313" key="1">
    <source>
        <dbReference type="EMBL" id="KFU79710.1"/>
    </source>
</evidence>
<gene>
    <name evidence="1" type="ORF">BB31_19545</name>
</gene>
<accession>A0A2P2FSN7</accession>
<reference evidence="1 2" key="1">
    <citation type="journal article" date="2014" name="Genome Announc.">
        <title>Draft Genome Sequence of Amycolatopsis lurida NRRL 2430, Producer of the Glycopeptide Family Antibiotic Ristocetin.</title>
        <authorList>
            <person name="Kwun M.J."/>
            <person name="Hong H.J."/>
        </authorList>
    </citation>
    <scope>NUCLEOTIDE SEQUENCE [LARGE SCALE GENOMIC DNA]</scope>
    <source>
        <strain evidence="1 2">NRRL 2430</strain>
    </source>
</reference>
<proteinExistence type="predicted"/>
<evidence type="ECO:0000313" key="2">
    <source>
        <dbReference type="Proteomes" id="UP000256220"/>
    </source>
</evidence>
<dbReference type="AlphaFoldDB" id="A0A2P2FSN7"/>
<dbReference type="EMBL" id="JFBM01000016">
    <property type="protein sequence ID" value="KFU79710.1"/>
    <property type="molecule type" value="Genomic_DNA"/>
</dbReference>
<dbReference type="Proteomes" id="UP000256220">
    <property type="component" value="Unassembled WGS sequence"/>
</dbReference>